<keyword evidence="2" id="KW-1185">Reference proteome</keyword>
<gene>
    <name evidence="1" type="ORF">NTEN_LOCUS24377</name>
</gene>
<protein>
    <submittedName>
        <fullName evidence="1">Uncharacterized protein</fullName>
    </submittedName>
</protein>
<dbReference type="Proteomes" id="UP000479000">
    <property type="component" value="Unassembled WGS sequence"/>
</dbReference>
<evidence type="ECO:0000313" key="2">
    <source>
        <dbReference type="Proteomes" id="UP000479000"/>
    </source>
</evidence>
<sequence>METSRADADGCVRWLEWRNFRKRITIRPEEEKRTEEKERKKTKWQKNMGCSANVSIFSE</sequence>
<name>A0A6H5HW34_9HEMI</name>
<accession>A0A6H5HW34</accession>
<proteinExistence type="predicted"/>
<organism evidence="1 2">
    <name type="scientific">Nesidiocoris tenuis</name>
    <dbReference type="NCBI Taxonomy" id="355587"/>
    <lineage>
        <taxon>Eukaryota</taxon>
        <taxon>Metazoa</taxon>
        <taxon>Ecdysozoa</taxon>
        <taxon>Arthropoda</taxon>
        <taxon>Hexapoda</taxon>
        <taxon>Insecta</taxon>
        <taxon>Pterygota</taxon>
        <taxon>Neoptera</taxon>
        <taxon>Paraneoptera</taxon>
        <taxon>Hemiptera</taxon>
        <taxon>Heteroptera</taxon>
        <taxon>Panheteroptera</taxon>
        <taxon>Cimicomorpha</taxon>
        <taxon>Miridae</taxon>
        <taxon>Dicyphina</taxon>
        <taxon>Nesidiocoris</taxon>
    </lineage>
</organism>
<feature type="non-terminal residue" evidence="1">
    <location>
        <position position="59"/>
    </location>
</feature>
<evidence type="ECO:0000313" key="1">
    <source>
        <dbReference type="EMBL" id="CAB0020844.1"/>
    </source>
</evidence>
<dbReference type="EMBL" id="CADCXU010035899">
    <property type="protein sequence ID" value="CAB0020844.1"/>
    <property type="molecule type" value="Genomic_DNA"/>
</dbReference>
<reference evidence="1 2" key="1">
    <citation type="submission" date="2020-02" db="EMBL/GenBank/DDBJ databases">
        <authorList>
            <person name="Ferguson B K."/>
        </authorList>
    </citation>
    <scope>NUCLEOTIDE SEQUENCE [LARGE SCALE GENOMIC DNA]</scope>
</reference>
<dbReference type="AlphaFoldDB" id="A0A6H5HW34"/>